<evidence type="ECO:0000256" key="8">
    <source>
        <dbReference type="PIRSR" id="PIRSR001093-1"/>
    </source>
</evidence>
<dbReference type="InterPro" id="IPR025705">
    <property type="entry name" value="Beta_hexosaminidase_sua/sub"/>
</dbReference>
<organism evidence="13 14">
    <name type="scientific">Paralvinella palmiformis</name>
    <dbReference type="NCBI Taxonomy" id="53620"/>
    <lineage>
        <taxon>Eukaryota</taxon>
        <taxon>Metazoa</taxon>
        <taxon>Spiralia</taxon>
        <taxon>Lophotrochozoa</taxon>
        <taxon>Annelida</taxon>
        <taxon>Polychaeta</taxon>
        <taxon>Sedentaria</taxon>
        <taxon>Canalipalpata</taxon>
        <taxon>Terebellida</taxon>
        <taxon>Terebelliformia</taxon>
        <taxon>Alvinellidae</taxon>
        <taxon>Paralvinella</taxon>
    </lineage>
</organism>
<dbReference type="FunFam" id="3.20.20.80:FF:000063">
    <property type="entry name" value="Beta-hexosaminidase"/>
    <property type="match status" value="1"/>
</dbReference>
<dbReference type="GO" id="GO:0005764">
    <property type="term" value="C:lysosome"/>
    <property type="evidence" value="ECO:0007669"/>
    <property type="project" value="TreeGrafter"/>
</dbReference>
<keyword evidence="4 7" id="KW-0378">Hydrolase</keyword>
<protein>
    <recommendedName>
        <fullName evidence="7">Beta-hexosaminidase</fullName>
        <ecNumber evidence="7">3.2.1.52</ecNumber>
    </recommendedName>
</protein>
<evidence type="ECO:0000259" key="11">
    <source>
        <dbReference type="Pfam" id="PF00728"/>
    </source>
</evidence>
<dbReference type="SUPFAM" id="SSF55545">
    <property type="entry name" value="beta-N-acetylhexosaminidase-like domain"/>
    <property type="match status" value="1"/>
</dbReference>
<dbReference type="GO" id="GO:0030203">
    <property type="term" value="P:glycosaminoglycan metabolic process"/>
    <property type="evidence" value="ECO:0007669"/>
    <property type="project" value="TreeGrafter"/>
</dbReference>
<evidence type="ECO:0000259" key="12">
    <source>
        <dbReference type="Pfam" id="PF14845"/>
    </source>
</evidence>
<dbReference type="GO" id="GO:0016020">
    <property type="term" value="C:membrane"/>
    <property type="evidence" value="ECO:0007669"/>
    <property type="project" value="TreeGrafter"/>
</dbReference>
<comment type="catalytic activity">
    <reaction evidence="1 7">
        <text>Hydrolysis of terminal non-reducing N-acetyl-D-hexosamine residues in N-acetyl-beta-D-hexosaminides.</text>
        <dbReference type="EC" id="3.2.1.52"/>
    </reaction>
</comment>
<dbReference type="AlphaFoldDB" id="A0AAD9JKZ2"/>
<feature type="chain" id="PRO_5041949375" description="Beta-hexosaminidase" evidence="10">
    <location>
        <begin position="24"/>
        <end position="504"/>
    </location>
</feature>
<evidence type="ECO:0000256" key="9">
    <source>
        <dbReference type="PIRSR" id="PIRSR001093-2"/>
    </source>
</evidence>
<feature type="active site" description="Proton donor" evidence="8">
    <location>
        <position position="300"/>
    </location>
</feature>
<name>A0AAD9JKZ2_9ANNE</name>
<evidence type="ECO:0000256" key="6">
    <source>
        <dbReference type="ARBA" id="ARBA00023295"/>
    </source>
</evidence>
<evidence type="ECO:0000313" key="13">
    <source>
        <dbReference type="EMBL" id="KAK2155119.1"/>
    </source>
</evidence>
<comment type="caution">
    <text evidence="13">The sequence shown here is derived from an EMBL/GenBank/DDBJ whole genome shotgun (WGS) entry which is preliminary data.</text>
</comment>
<feature type="disulfide bond" evidence="9">
    <location>
        <begin position="67"/>
        <end position="117"/>
    </location>
</feature>
<dbReference type="PANTHER" id="PTHR22600">
    <property type="entry name" value="BETA-HEXOSAMINIDASE"/>
    <property type="match status" value="1"/>
</dbReference>
<evidence type="ECO:0000256" key="10">
    <source>
        <dbReference type="SAM" id="SignalP"/>
    </source>
</evidence>
<feature type="disulfide bond" evidence="9">
    <location>
        <begin position="254"/>
        <end position="305"/>
    </location>
</feature>
<dbReference type="GO" id="GO:0004563">
    <property type="term" value="F:beta-N-acetylhexosaminidase activity"/>
    <property type="evidence" value="ECO:0007669"/>
    <property type="project" value="UniProtKB-EC"/>
</dbReference>
<comment type="similarity">
    <text evidence="2 7">Belongs to the glycosyl hydrolase 20 family.</text>
</comment>
<keyword evidence="14" id="KW-1185">Reference proteome</keyword>
<evidence type="ECO:0000256" key="1">
    <source>
        <dbReference type="ARBA" id="ARBA00001231"/>
    </source>
</evidence>
<evidence type="ECO:0000256" key="5">
    <source>
        <dbReference type="ARBA" id="ARBA00023180"/>
    </source>
</evidence>
<accession>A0AAD9JKZ2</accession>
<reference evidence="13" key="1">
    <citation type="journal article" date="2023" name="Mol. Biol. Evol.">
        <title>Third-Generation Sequencing Reveals the Adaptive Role of the Epigenome in Three Deep-Sea Polychaetes.</title>
        <authorList>
            <person name="Perez M."/>
            <person name="Aroh O."/>
            <person name="Sun Y."/>
            <person name="Lan Y."/>
            <person name="Juniper S.K."/>
            <person name="Young C.R."/>
            <person name="Angers B."/>
            <person name="Qian P.Y."/>
        </authorList>
    </citation>
    <scope>NUCLEOTIDE SEQUENCE</scope>
    <source>
        <strain evidence="13">P08H-3</strain>
    </source>
</reference>
<dbReference type="InterPro" id="IPR017853">
    <property type="entry name" value="GH"/>
</dbReference>
<keyword evidence="3 10" id="KW-0732">Signal</keyword>
<dbReference type="InterPro" id="IPR029019">
    <property type="entry name" value="HEX_eukaryotic_N"/>
</dbReference>
<sequence length="504" mass="57027">MALVSVPCVLLLLAGVVINECVALKSTPPAAKTKGQPWPMPSVYTTTGDTMLVTSSAFKFAAGDKTCDILQDAFDRYFGYIFYSGRRHLKSDSLRFVARKAGQPMLTTLRVDVTTECDRLYPSIDMDESYDLKVLGDQSTLTAVSVWGALRGLETFSQLVYEDSDDQEAMAFNKMNVFHWHIVDDQSFPYQSLTYPELSNKGAYDPYTHIYSPGDVREIIEFARKRGIRVVPEFDSPGHTQSWGNGQPNLLTKCYTDQTPNGKFGPIDPTVSTTYSFLKGFIRELTEVFPDKYLHLGGDEVSFSCWKSNPNITTFMELHQFDKNYAKLEEYYMQNLLNIVSSYNNGYVVWQEVVDNGVKVAQDTVVQVWKGHQEAELAKVTQAGFRSILSSCWYLNDISFGADWRKYYTCDPQHFNGSLAQKNLVIGGEFCMWGEFVDGTNVIPRSWPRGSAIAERLWSSADLRDPHIVTPRLEEHRCRMIRRGLNAEPVNGPGVCKYEYHPGL</sequence>
<dbReference type="EMBL" id="JAODUP010000248">
    <property type="protein sequence ID" value="KAK2155119.1"/>
    <property type="molecule type" value="Genomic_DNA"/>
</dbReference>
<dbReference type="Proteomes" id="UP001208570">
    <property type="component" value="Unassembled WGS sequence"/>
</dbReference>
<dbReference type="Pfam" id="PF00728">
    <property type="entry name" value="Glyco_hydro_20"/>
    <property type="match status" value="1"/>
</dbReference>
<dbReference type="CDD" id="cd06562">
    <property type="entry name" value="GH20_HexA_HexB-like"/>
    <property type="match status" value="1"/>
</dbReference>
<evidence type="ECO:0000256" key="2">
    <source>
        <dbReference type="ARBA" id="ARBA00006285"/>
    </source>
</evidence>
<dbReference type="GO" id="GO:0005975">
    <property type="term" value="P:carbohydrate metabolic process"/>
    <property type="evidence" value="ECO:0007669"/>
    <property type="project" value="InterPro"/>
</dbReference>
<dbReference type="Gene3D" id="3.20.20.80">
    <property type="entry name" value="Glycosidases"/>
    <property type="match status" value="1"/>
</dbReference>
<dbReference type="EC" id="3.2.1.52" evidence="7"/>
<dbReference type="PIRSF" id="PIRSF001093">
    <property type="entry name" value="B-hxosamndse_ab_euk"/>
    <property type="match status" value="1"/>
</dbReference>
<feature type="signal peptide" evidence="10">
    <location>
        <begin position="1"/>
        <end position="23"/>
    </location>
</feature>
<dbReference type="Pfam" id="PF14845">
    <property type="entry name" value="Glycohydro_20b2"/>
    <property type="match status" value="1"/>
</dbReference>
<proteinExistence type="inferred from homology"/>
<evidence type="ECO:0000313" key="14">
    <source>
        <dbReference type="Proteomes" id="UP001208570"/>
    </source>
</evidence>
<feature type="domain" description="Glycoside hydrolase family 20 catalytic" evidence="11">
    <location>
        <begin position="168"/>
        <end position="460"/>
    </location>
</feature>
<keyword evidence="5" id="KW-0325">Glycoprotein</keyword>
<feature type="domain" description="Beta-hexosaminidase eukaryotic type N-terminal" evidence="12">
    <location>
        <begin position="37"/>
        <end position="159"/>
    </location>
</feature>
<gene>
    <name evidence="13" type="ORF">LSH36_248g01011</name>
</gene>
<dbReference type="InterPro" id="IPR015883">
    <property type="entry name" value="Glyco_hydro_20_cat"/>
</dbReference>
<dbReference type="PANTHER" id="PTHR22600:SF21">
    <property type="entry name" value="BETA-HEXOSAMINIDASE A"/>
    <property type="match status" value="1"/>
</dbReference>
<feature type="disulfide bond" evidence="9">
    <location>
        <begin position="478"/>
        <end position="496"/>
    </location>
</feature>
<evidence type="ECO:0000256" key="3">
    <source>
        <dbReference type="ARBA" id="ARBA00022729"/>
    </source>
</evidence>
<evidence type="ECO:0000256" key="4">
    <source>
        <dbReference type="ARBA" id="ARBA00022801"/>
    </source>
</evidence>
<keyword evidence="9" id="KW-1015">Disulfide bond</keyword>
<dbReference type="SUPFAM" id="SSF51445">
    <property type="entry name" value="(Trans)glycosidases"/>
    <property type="match status" value="1"/>
</dbReference>
<dbReference type="GO" id="GO:0006689">
    <property type="term" value="P:ganglioside catabolic process"/>
    <property type="evidence" value="ECO:0007669"/>
    <property type="project" value="TreeGrafter"/>
</dbReference>
<dbReference type="PRINTS" id="PR00738">
    <property type="entry name" value="GLHYDRLASE20"/>
</dbReference>
<dbReference type="InterPro" id="IPR029018">
    <property type="entry name" value="Hex-like_dom2"/>
</dbReference>
<keyword evidence="6 7" id="KW-0326">Glycosidase</keyword>
<evidence type="ECO:0000256" key="7">
    <source>
        <dbReference type="PIRNR" id="PIRNR001093"/>
    </source>
</evidence>